<evidence type="ECO:0000256" key="1">
    <source>
        <dbReference type="ARBA" id="ARBA00022598"/>
    </source>
</evidence>
<dbReference type="PANTHER" id="PTHR22594:SF34">
    <property type="entry name" value="ASPARAGINE--TRNA LIGASE, MITOCHONDRIAL-RELATED"/>
    <property type="match status" value="1"/>
</dbReference>
<evidence type="ECO:0000256" key="3">
    <source>
        <dbReference type="ARBA" id="ARBA00022840"/>
    </source>
</evidence>
<dbReference type="RefSeq" id="WP_018550853.1">
    <property type="nucleotide sequence ID" value="NZ_CP120997.1"/>
</dbReference>
<dbReference type="Pfam" id="PF00152">
    <property type="entry name" value="tRNA-synt_2"/>
    <property type="match status" value="1"/>
</dbReference>
<evidence type="ECO:0000313" key="7">
    <source>
        <dbReference type="EMBL" id="WLQ31975.1"/>
    </source>
</evidence>
<keyword evidence="5" id="KW-0030">Aminoacyl-tRNA synthetase</keyword>
<proteinExistence type="predicted"/>
<keyword evidence="3" id="KW-0067">ATP-binding</keyword>
<evidence type="ECO:0000259" key="6">
    <source>
        <dbReference type="PROSITE" id="PS50862"/>
    </source>
</evidence>
<keyword evidence="4" id="KW-0648">Protein biosynthesis</keyword>
<dbReference type="InterPro" id="IPR006195">
    <property type="entry name" value="aa-tRNA-synth_II"/>
</dbReference>
<gene>
    <name evidence="7" type="ORF">P8A18_00320</name>
</gene>
<dbReference type="SUPFAM" id="SSF55681">
    <property type="entry name" value="Class II aaRS and biotin synthetases"/>
    <property type="match status" value="1"/>
</dbReference>
<protein>
    <submittedName>
        <fullName evidence="7">Asparaginase</fullName>
    </submittedName>
</protein>
<dbReference type="PANTHER" id="PTHR22594">
    <property type="entry name" value="ASPARTYL/LYSYL-TRNA SYNTHETASE"/>
    <property type="match status" value="1"/>
</dbReference>
<accession>A0ABY9HBY1</accession>
<evidence type="ECO:0000256" key="2">
    <source>
        <dbReference type="ARBA" id="ARBA00022741"/>
    </source>
</evidence>
<dbReference type="PROSITE" id="PS50862">
    <property type="entry name" value="AA_TRNA_LIGASE_II"/>
    <property type="match status" value="1"/>
</dbReference>
<sequence>MTETIASSQLAVSPPHSWRIPDTHFEEVLKHPWYRAVVELTDVFHFATVDFWRQRGVRAMYLPITTGSVSSPMGLGSDSSPVKVSVEGVPTYLADSMQFLLEYGCRLAEGGCYYVMPSFRGEAMDERHLCQFFHSEAEIVGDLDDVKTVVQDYLRHLARALLEHCPDTVRDAAGGTGHLTALAEDDVFTSLTFRDAVKLLGDDPRYVTEVAPGSRCLTHAGEREIMARLGEFTWVTHHDLLSVPFYQATAQDDPGAARNGDLLFGIGETVGCGERHATADAVREALRLHQVEESEYAWYLRMRELRPLRTSGFGLGVERFLLWALRHDDIRDLPLLLRINGQQVNP</sequence>
<dbReference type="Proteomes" id="UP001239522">
    <property type="component" value="Chromosome"/>
</dbReference>
<dbReference type="Gene3D" id="3.30.930.10">
    <property type="entry name" value="Bira Bifunctional Protein, Domain 2"/>
    <property type="match status" value="1"/>
</dbReference>
<dbReference type="EMBL" id="CP120997">
    <property type="protein sequence ID" value="WLQ31975.1"/>
    <property type="molecule type" value="Genomic_DNA"/>
</dbReference>
<dbReference type="InterPro" id="IPR045864">
    <property type="entry name" value="aa-tRNA-synth_II/BPL/LPL"/>
</dbReference>
<keyword evidence="2" id="KW-0547">Nucleotide-binding</keyword>
<reference evidence="7 8" key="1">
    <citation type="submission" date="2023-03" db="EMBL/GenBank/DDBJ databases">
        <title>Isolation and description of six Streptomyces strains from soil environments, able to metabolize different microbial glucans.</title>
        <authorList>
            <person name="Widen T."/>
            <person name="Larsbrink J."/>
        </authorList>
    </citation>
    <scope>NUCLEOTIDE SEQUENCE [LARGE SCALE GENOMIC DNA]</scope>
    <source>
        <strain evidence="7 8">Mut1</strain>
    </source>
</reference>
<feature type="domain" description="Aminoacyl-transfer RNA synthetases class-II family profile" evidence="6">
    <location>
        <begin position="117"/>
        <end position="334"/>
    </location>
</feature>
<evidence type="ECO:0000256" key="5">
    <source>
        <dbReference type="ARBA" id="ARBA00023146"/>
    </source>
</evidence>
<keyword evidence="8" id="KW-1185">Reference proteome</keyword>
<keyword evidence="1" id="KW-0436">Ligase</keyword>
<organism evidence="7 8">
    <name type="scientific">Streptomyces castrisilvae</name>
    <dbReference type="NCBI Taxonomy" id="3033811"/>
    <lineage>
        <taxon>Bacteria</taxon>
        <taxon>Bacillati</taxon>
        <taxon>Actinomycetota</taxon>
        <taxon>Actinomycetes</taxon>
        <taxon>Kitasatosporales</taxon>
        <taxon>Streptomycetaceae</taxon>
        <taxon>Streptomyces</taxon>
    </lineage>
</organism>
<evidence type="ECO:0000313" key="8">
    <source>
        <dbReference type="Proteomes" id="UP001239522"/>
    </source>
</evidence>
<evidence type="ECO:0000256" key="4">
    <source>
        <dbReference type="ARBA" id="ARBA00022917"/>
    </source>
</evidence>
<name>A0ABY9HBY1_9ACTN</name>
<dbReference type="InterPro" id="IPR004364">
    <property type="entry name" value="Aa-tRNA-synt_II"/>
</dbReference>